<reference evidence="2" key="1">
    <citation type="journal article" date="2019" name="bioRxiv">
        <title>The Genome of the Zebra Mussel, Dreissena polymorpha: A Resource for Invasive Species Research.</title>
        <authorList>
            <person name="McCartney M.A."/>
            <person name="Auch B."/>
            <person name="Kono T."/>
            <person name="Mallez S."/>
            <person name="Zhang Y."/>
            <person name="Obille A."/>
            <person name="Becker A."/>
            <person name="Abrahante J.E."/>
            <person name="Garbe J."/>
            <person name="Badalamenti J.P."/>
            <person name="Herman A."/>
            <person name="Mangelson H."/>
            <person name="Liachko I."/>
            <person name="Sullivan S."/>
            <person name="Sone E.D."/>
            <person name="Koren S."/>
            <person name="Silverstein K.A.T."/>
            <person name="Beckman K.B."/>
            <person name="Gohl D.M."/>
        </authorList>
    </citation>
    <scope>NUCLEOTIDE SEQUENCE</scope>
    <source>
        <strain evidence="2">Duluth1</strain>
        <tissue evidence="2">Whole animal</tissue>
    </source>
</reference>
<dbReference type="AlphaFoldDB" id="A0A9D4QTH9"/>
<comment type="caution">
    <text evidence="2">The sequence shown here is derived from an EMBL/GenBank/DDBJ whole genome shotgun (WGS) entry which is preliminary data.</text>
</comment>
<evidence type="ECO:0000256" key="1">
    <source>
        <dbReference type="SAM" id="MobiDB-lite"/>
    </source>
</evidence>
<reference evidence="2" key="2">
    <citation type="submission" date="2020-11" db="EMBL/GenBank/DDBJ databases">
        <authorList>
            <person name="McCartney M.A."/>
            <person name="Auch B."/>
            <person name="Kono T."/>
            <person name="Mallez S."/>
            <person name="Becker A."/>
            <person name="Gohl D.M."/>
            <person name="Silverstein K.A.T."/>
            <person name="Koren S."/>
            <person name="Bechman K.B."/>
            <person name="Herman A."/>
            <person name="Abrahante J.E."/>
            <person name="Garbe J."/>
        </authorList>
    </citation>
    <scope>NUCLEOTIDE SEQUENCE</scope>
    <source>
        <strain evidence="2">Duluth1</strain>
        <tissue evidence="2">Whole animal</tissue>
    </source>
</reference>
<protein>
    <submittedName>
        <fullName evidence="2">Uncharacterized protein</fullName>
    </submittedName>
</protein>
<dbReference type="EMBL" id="JAIWYP010000004">
    <property type="protein sequence ID" value="KAH3842879.1"/>
    <property type="molecule type" value="Genomic_DNA"/>
</dbReference>
<accession>A0A9D4QTH9</accession>
<name>A0A9D4QTH9_DREPO</name>
<feature type="region of interest" description="Disordered" evidence="1">
    <location>
        <begin position="19"/>
        <end position="40"/>
    </location>
</feature>
<proteinExistence type="predicted"/>
<keyword evidence="3" id="KW-1185">Reference proteome</keyword>
<sequence length="102" mass="11220">MLLKILTVARLHSRVLRGSARMMREDQGPPSGPRSSRPGSTAAYLGKSLFPLMNFSQCLTCHSAIIIPPTIPSKGAAYCMECSTRRPTVSRARRYALSRLLT</sequence>
<gene>
    <name evidence="2" type="ORF">DPMN_116383</name>
</gene>
<dbReference type="Proteomes" id="UP000828390">
    <property type="component" value="Unassembled WGS sequence"/>
</dbReference>
<evidence type="ECO:0000313" key="3">
    <source>
        <dbReference type="Proteomes" id="UP000828390"/>
    </source>
</evidence>
<organism evidence="2 3">
    <name type="scientific">Dreissena polymorpha</name>
    <name type="common">Zebra mussel</name>
    <name type="synonym">Mytilus polymorpha</name>
    <dbReference type="NCBI Taxonomy" id="45954"/>
    <lineage>
        <taxon>Eukaryota</taxon>
        <taxon>Metazoa</taxon>
        <taxon>Spiralia</taxon>
        <taxon>Lophotrochozoa</taxon>
        <taxon>Mollusca</taxon>
        <taxon>Bivalvia</taxon>
        <taxon>Autobranchia</taxon>
        <taxon>Heteroconchia</taxon>
        <taxon>Euheterodonta</taxon>
        <taxon>Imparidentia</taxon>
        <taxon>Neoheterodontei</taxon>
        <taxon>Myida</taxon>
        <taxon>Dreissenoidea</taxon>
        <taxon>Dreissenidae</taxon>
        <taxon>Dreissena</taxon>
    </lineage>
</organism>
<evidence type="ECO:0000313" key="2">
    <source>
        <dbReference type="EMBL" id="KAH3842879.1"/>
    </source>
</evidence>